<organism evidence="3">
    <name type="scientific">viral metagenome</name>
    <dbReference type="NCBI Taxonomy" id="1070528"/>
    <lineage>
        <taxon>unclassified sequences</taxon>
        <taxon>metagenomes</taxon>
        <taxon>organismal metagenomes</taxon>
    </lineage>
</organism>
<proteinExistence type="predicted"/>
<feature type="transmembrane region" description="Helical" evidence="2">
    <location>
        <begin position="53"/>
        <end position="71"/>
    </location>
</feature>
<protein>
    <submittedName>
        <fullName evidence="3">Uncharacterized protein</fullName>
    </submittedName>
</protein>
<sequence>MSSIAQSVNEAISRLTSRRTPSSGQGVRQSGVGRKVMPATKGANVLRKDNHRMLLGVLLLGVAGVGGYFLAKNLGK</sequence>
<name>A0A6C0BLV3_9ZZZZ</name>
<accession>A0A6C0BLV3</accession>
<evidence type="ECO:0000256" key="1">
    <source>
        <dbReference type="SAM" id="MobiDB-lite"/>
    </source>
</evidence>
<dbReference type="AlphaFoldDB" id="A0A6C0BLV3"/>
<feature type="region of interest" description="Disordered" evidence="1">
    <location>
        <begin position="1"/>
        <end position="39"/>
    </location>
</feature>
<keyword evidence="2" id="KW-0812">Transmembrane</keyword>
<keyword evidence="2" id="KW-1133">Transmembrane helix</keyword>
<feature type="compositionally biased region" description="Low complexity" evidence="1">
    <location>
        <begin position="22"/>
        <end position="34"/>
    </location>
</feature>
<dbReference type="EMBL" id="MN739203">
    <property type="protein sequence ID" value="QHS93367.1"/>
    <property type="molecule type" value="Genomic_DNA"/>
</dbReference>
<keyword evidence="2" id="KW-0472">Membrane</keyword>
<evidence type="ECO:0000313" key="3">
    <source>
        <dbReference type="EMBL" id="QHS93367.1"/>
    </source>
</evidence>
<evidence type="ECO:0000256" key="2">
    <source>
        <dbReference type="SAM" id="Phobius"/>
    </source>
</evidence>
<feature type="compositionally biased region" description="Polar residues" evidence="1">
    <location>
        <begin position="1"/>
        <end position="21"/>
    </location>
</feature>
<reference evidence="3" key="1">
    <citation type="journal article" date="2020" name="Nature">
        <title>Giant virus diversity and host interactions through global metagenomics.</title>
        <authorList>
            <person name="Schulz F."/>
            <person name="Roux S."/>
            <person name="Paez-Espino D."/>
            <person name="Jungbluth S."/>
            <person name="Walsh D.A."/>
            <person name="Denef V.J."/>
            <person name="McMahon K.D."/>
            <person name="Konstantinidis K.T."/>
            <person name="Eloe-Fadrosh E.A."/>
            <person name="Kyrpides N.C."/>
            <person name="Woyke T."/>
        </authorList>
    </citation>
    <scope>NUCLEOTIDE SEQUENCE</scope>
    <source>
        <strain evidence="3">GVMAG-M-3300017989-17</strain>
    </source>
</reference>